<evidence type="ECO:0000313" key="1">
    <source>
        <dbReference type="EMBL" id="CAI9168760.1"/>
    </source>
</evidence>
<evidence type="ECO:0000313" key="2">
    <source>
        <dbReference type="Proteomes" id="UP001176941"/>
    </source>
</evidence>
<name>A0ABN8Z4K3_RANTA</name>
<accession>A0ABN8Z4K3</accession>
<gene>
    <name evidence="1" type="ORF">MRATA1EN1_LOCUS17722</name>
</gene>
<dbReference type="Proteomes" id="UP001176941">
    <property type="component" value="Chromosome 28"/>
</dbReference>
<proteinExistence type="predicted"/>
<reference evidence="1" key="1">
    <citation type="submission" date="2023-04" db="EMBL/GenBank/DDBJ databases">
        <authorList>
            <consortium name="ELIXIR-Norway"/>
        </authorList>
    </citation>
    <scope>NUCLEOTIDE SEQUENCE [LARGE SCALE GENOMIC DNA]</scope>
</reference>
<protein>
    <submittedName>
        <fullName evidence="1">Uncharacterized protein</fullName>
    </submittedName>
</protein>
<keyword evidence="2" id="KW-1185">Reference proteome</keyword>
<dbReference type="EMBL" id="OX459964">
    <property type="protein sequence ID" value="CAI9168760.1"/>
    <property type="molecule type" value="Genomic_DNA"/>
</dbReference>
<sequence>MMGCKGCYPQQEVTSEVSQQPCPPPSPPFPFLSKPCLSSLFQYISFLCLGGYLPLYHQGLLSFSIYVMIPSMGDLLARSKSNTANSCLQIPGTRVSSPLEVLQIRFPE</sequence>
<organism evidence="1 2">
    <name type="scientific">Rangifer tarandus platyrhynchus</name>
    <name type="common">Svalbard reindeer</name>
    <dbReference type="NCBI Taxonomy" id="3082113"/>
    <lineage>
        <taxon>Eukaryota</taxon>
        <taxon>Metazoa</taxon>
        <taxon>Chordata</taxon>
        <taxon>Craniata</taxon>
        <taxon>Vertebrata</taxon>
        <taxon>Euteleostomi</taxon>
        <taxon>Mammalia</taxon>
        <taxon>Eutheria</taxon>
        <taxon>Laurasiatheria</taxon>
        <taxon>Artiodactyla</taxon>
        <taxon>Ruminantia</taxon>
        <taxon>Pecora</taxon>
        <taxon>Cervidae</taxon>
        <taxon>Odocoileinae</taxon>
        <taxon>Rangifer</taxon>
    </lineage>
</organism>